<evidence type="ECO:0000313" key="2">
    <source>
        <dbReference type="EMBL" id="TDA38753.1"/>
    </source>
</evidence>
<comment type="caution">
    <text evidence="1">The sequence shown here is derived from an EMBL/GenBank/DDBJ whole genome shotgun (WGS) entry which is preliminary data.</text>
</comment>
<dbReference type="InterPro" id="IPR031009">
    <property type="entry name" value="Tcm_partner"/>
</dbReference>
<dbReference type="EMBL" id="QNVI01000043">
    <property type="protein sequence ID" value="TDA38753.1"/>
    <property type="molecule type" value="Genomic_DNA"/>
</dbReference>
<reference evidence="1 3" key="2">
    <citation type="journal article" date="2019" name="Nat. Microbiol.">
        <title>Wide diversity of methane and short-chain alkane metabolisms in uncultured archaea.</title>
        <authorList>
            <person name="Borrel G."/>
            <person name="Adam P.S."/>
            <person name="McKay L.J."/>
            <person name="Chen L.X."/>
            <person name="Sierra-Garcia I.N."/>
            <person name="Sieber C.M."/>
            <person name="Letourneur Q."/>
            <person name="Ghozlane A."/>
            <person name="Andersen G.L."/>
            <person name="Li W.J."/>
            <person name="Hallam S.J."/>
            <person name="Muyzer G."/>
            <person name="de Oliveira V.M."/>
            <person name="Inskeep W.P."/>
            <person name="Banfield J.F."/>
            <person name="Gribaldo S."/>
        </authorList>
    </citation>
    <scope>NUCLEOTIDE SEQUENCE [LARGE SCALE GENOMIC DNA]</scope>
    <source>
        <strain evidence="1">Verst-YHS</strain>
    </source>
</reference>
<protein>
    <submittedName>
        <fullName evidence="1">Three-Cys-motif partner protein TcmP</fullName>
    </submittedName>
</protein>
<dbReference type="EMBL" id="RXIH01000037">
    <property type="protein sequence ID" value="RZN55709.1"/>
    <property type="molecule type" value="Genomic_DNA"/>
</dbReference>
<evidence type="ECO:0000313" key="3">
    <source>
        <dbReference type="Proteomes" id="UP000316080"/>
    </source>
</evidence>
<evidence type="ECO:0000313" key="4">
    <source>
        <dbReference type="Proteomes" id="UP000317265"/>
    </source>
</evidence>
<dbReference type="NCBIfam" id="TIGR04474">
    <property type="entry name" value="tcm_partner"/>
    <property type="match status" value="1"/>
</dbReference>
<dbReference type="Proteomes" id="UP000316080">
    <property type="component" value="Unassembled WGS sequence"/>
</dbReference>
<reference evidence="2 4" key="1">
    <citation type="journal article" date="2019" name="Nat. Microbiol.">
        <title>Expanding anaerobic alkane metabolism in the domain of Archaea.</title>
        <authorList>
            <person name="Wang Y."/>
            <person name="Wegener G."/>
            <person name="Hou J."/>
            <person name="Wang F."/>
            <person name="Xiao X."/>
        </authorList>
    </citation>
    <scope>NUCLEOTIDE SEQUENCE [LARGE SCALE GENOMIC DNA]</scope>
    <source>
        <strain evidence="2">WYZ-LMO11</strain>
    </source>
</reference>
<evidence type="ECO:0000313" key="1">
    <source>
        <dbReference type="EMBL" id="RZN55709.1"/>
    </source>
</evidence>
<dbReference type="AlphaFoldDB" id="A0A520KEU4"/>
<gene>
    <name evidence="1" type="primary">tcmP</name>
    <name evidence="2" type="ORF">DSO09_03685</name>
    <name evidence="1" type="ORF">EF809_04705</name>
</gene>
<accession>A0A520KEU4</accession>
<proteinExistence type="predicted"/>
<name>A0A520KEU4_9CREN</name>
<sequence>MKELRDIVKNIKKINELKELGDIITDSEDTELNTNIDPEYNKWTIYKLILHMLYLPTYTSIISKHFAEFYYVDLFAGSGIGYLSREKLVKSGLEQSIANKIGDIKIGGSAPIAMYFAKEPFTKYIFVEKDGRRCNLLEKRANLLCQKIHLNIENVEVKYRDANFEVNEIVNELEIRNKELFNNQGKTLHVYFFIDPEGMEFKKESLQKILCSKFRKDIIVLFNSYGAGMQAYNVIHKDYGDDALKEWLGEDYYNYIENEAMKRNKKVDKLSRIELSDILSDFYVNNIKGIKGRNGRAMYLCEKVTLQLENENQQFDIIIVTSNTKQNAPYLNAIKYIDDIFIRKGRENNYQLLNETIQYIATGKLPGLLNNLIDNPEEILNRYSTIKKCNKGKDNKRRKNLMI</sequence>
<dbReference type="Proteomes" id="UP000317265">
    <property type="component" value="Unassembled WGS sequence"/>
</dbReference>
<organism evidence="1 3">
    <name type="scientific">Thermoproteota archaeon</name>
    <dbReference type="NCBI Taxonomy" id="2056631"/>
    <lineage>
        <taxon>Archaea</taxon>
        <taxon>Thermoproteota</taxon>
    </lineage>
</organism>